<dbReference type="Pfam" id="PF04116">
    <property type="entry name" value="FA_hydroxylase"/>
    <property type="match status" value="1"/>
</dbReference>
<keyword evidence="4" id="KW-0472">Membrane</keyword>
<keyword evidence="2" id="KW-0812">Transmembrane</keyword>
<proteinExistence type="predicted"/>
<dbReference type="GO" id="GO:0005506">
    <property type="term" value="F:iron ion binding"/>
    <property type="evidence" value="ECO:0007669"/>
    <property type="project" value="InterPro"/>
</dbReference>
<sequence length="296" mass="34258">MMLGSSVVSLVRKLQEKYNLQPWIVFGLLHLSARVVGFWTPNILLYLIEKNKIFLRYKIQPTRAPKSELVGEALKHNIATDAATYWAVAFFFYKLLTVDLKHKDDSETETGIENNKKHGWANIRFGGAAPKFGTMAWQVFLGFLGYDFMFYWSHRLLHSPQFYKRVHKKHHMFHTPIGISSAHEHVVESIFQLFNWYIPLGVVGYLAGDLHACTIFYYNVFRWLEAVDAHSGYKFPFSPFHVIPIFGGATRHDYHHREFWGNYGATVFWDWLCGTDKGFWEEVAENAAAKATQVAA</sequence>
<reference evidence="6" key="1">
    <citation type="submission" date="2021-01" db="EMBL/GenBank/DDBJ databases">
        <authorList>
            <person name="Corre E."/>
            <person name="Pelletier E."/>
            <person name="Niang G."/>
            <person name="Scheremetjew M."/>
            <person name="Finn R."/>
            <person name="Kale V."/>
            <person name="Holt S."/>
            <person name="Cochrane G."/>
            <person name="Meng A."/>
            <person name="Brown T."/>
            <person name="Cohen L."/>
        </authorList>
    </citation>
    <scope>NUCLEOTIDE SEQUENCE</scope>
    <source>
        <strain evidence="6">GSBS06</strain>
    </source>
</reference>
<dbReference type="InterPro" id="IPR050307">
    <property type="entry name" value="Sterol_Desaturase_Related"/>
</dbReference>
<gene>
    <name evidence="6" type="ORF">ASTO00021_LOCUS11658</name>
</gene>
<evidence type="ECO:0000256" key="2">
    <source>
        <dbReference type="ARBA" id="ARBA00022692"/>
    </source>
</evidence>
<evidence type="ECO:0000256" key="1">
    <source>
        <dbReference type="ARBA" id="ARBA00004370"/>
    </source>
</evidence>
<comment type="subcellular location">
    <subcellularLocation>
        <location evidence="1">Membrane</location>
    </subcellularLocation>
</comment>
<evidence type="ECO:0000256" key="3">
    <source>
        <dbReference type="ARBA" id="ARBA00022989"/>
    </source>
</evidence>
<evidence type="ECO:0000256" key="4">
    <source>
        <dbReference type="ARBA" id="ARBA00023136"/>
    </source>
</evidence>
<keyword evidence="3" id="KW-1133">Transmembrane helix</keyword>
<feature type="domain" description="Fatty acid hydroxylase" evidence="5">
    <location>
        <begin position="140"/>
        <end position="275"/>
    </location>
</feature>
<protein>
    <recommendedName>
        <fullName evidence="5">Fatty acid hydroxylase domain-containing protein</fullName>
    </recommendedName>
</protein>
<dbReference type="InterPro" id="IPR006694">
    <property type="entry name" value="Fatty_acid_hydroxylase"/>
</dbReference>
<organism evidence="6">
    <name type="scientific">Aplanochytrium stocchinoi</name>
    <dbReference type="NCBI Taxonomy" id="215587"/>
    <lineage>
        <taxon>Eukaryota</taxon>
        <taxon>Sar</taxon>
        <taxon>Stramenopiles</taxon>
        <taxon>Bigyra</taxon>
        <taxon>Labyrinthulomycetes</taxon>
        <taxon>Thraustochytrida</taxon>
        <taxon>Thraustochytriidae</taxon>
        <taxon>Aplanochytrium</taxon>
    </lineage>
</organism>
<evidence type="ECO:0000313" key="6">
    <source>
        <dbReference type="EMBL" id="CAE0441526.1"/>
    </source>
</evidence>
<dbReference type="EMBL" id="HBIN01015364">
    <property type="protein sequence ID" value="CAE0441526.1"/>
    <property type="molecule type" value="Transcribed_RNA"/>
</dbReference>
<evidence type="ECO:0000259" key="5">
    <source>
        <dbReference type="Pfam" id="PF04116"/>
    </source>
</evidence>
<dbReference type="GO" id="GO:0016491">
    <property type="term" value="F:oxidoreductase activity"/>
    <property type="evidence" value="ECO:0007669"/>
    <property type="project" value="InterPro"/>
</dbReference>
<dbReference type="GO" id="GO:0008610">
    <property type="term" value="P:lipid biosynthetic process"/>
    <property type="evidence" value="ECO:0007669"/>
    <property type="project" value="InterPro"/>
</dbReference>
<dbReference type="GO" id="GO:0016020">
    <property type="term" value="C:membrane"/>
    <property type="evidence" value="ECO:0007669"/>
    <property type="project" value="UniProtKB-SubCell"/>
</dbReference>
<name>A0A7S3PJN0_9STRA</name>
<dbReference type="AlphaFoldDB" id="A0A7S3PJN0"/>
<dbReference type="PANTHER" id="PTHR11863">
    <property type="entry name" value="STEROL DESATURASE"/>
    <property type="match status" value="1"/>
</dbReference>
<accession>A0A7S3PJN0</accession>